<keyword evidence="1" id="KW-0812">Transmembrane</keyword>
<dbReference type="Pfam" id="PF00704">
    <property type="entry name" value="Glyco_hydro_18"/>
    <property type="match status" value="1"/>
</dbReference>
<comment type="caution">
    <text evidence="3">The sequence shown here is derived from an EMBL/GenBank/DDBJ whole genome shotgun (WGS) entry which is preliminary data.</text>
</comment>
<keyword evidence="1" id="KW-1133">Transmembrane helix</keyword>
<keyword evidence="1" id="KW-0472">Membrane</keyword>
<dbReference type="GO" id="GO:0005975">
    <property type="term" value="P:carbohydrate metabolic process"/>
    <property type="evidence" value="ECO:0007669"/>
    <property type="project" value="InterPro"/>
</dbReference>
<sequence>MEDRKRTYTLYMAYNYILLPMPPPQHTERPCMRSAHPRIQLAAAALLLAAVVAGGPVIVGHYSPSSDVQLAAAELSKYTHLNIVAGAVNPDGSLATDALLAAATTNVKANGPKVLVSIGGGAPGPASLSAVLTDTVARSRLAASLVALVSSSGADGVDVDWRRPGQRLGVCDDGENGNEAGLLKLLTEVRAQFEQQFGIGKKLVTATVGAEALDASAFARVVDYVHLQPFGAAGPGTPPSLDATIDAWAAGGWPVDHLTAGIAFYGRASAAPADAATSQRQVYMGLAVQGDRDDVHSVDPCTGTLAPSGQWQWRNLRTQGVLLTPTKAAAPWVQRRDDTTQTPWLFNPATRTVIGYEDPQSIRAKVAHAAARGLAGASIRSAEMDHNGELLAAVRAWSSTAALGRTQRKRSSCEEDTVTCTDEGNSPDYTVCRNGKLKDGSCRDGKICYQVTDCHKCKDSTGDNNNNSEDDCTNGEGECDDSPGASGFTICKDNKQQTDSCGTGKVCYMRGKRPTCIKQTNCTIHNIGSCVHDSGTAPDYTVCKSGVMVPSSCSGTDVCYSTGGSYRCAPSGGLPADACGEKVSKCDDEATKTTYQKCVNGVMVSRDCGADRLCITTIGGVQCTDKEDCPVDGIGRCLGSGDNGYMYKCISGKQSRAQCDGDNVCLTNGSSYSCEAKGTTKPTKCAEGTSWCASDMSAFNKCTNGAVVTTDCENGHKCETDSNGFSTCK</sequence>
<dbReference type="InterPro" id="IPR029070">
    <property type="entry name" value="Chitinase_insertion_sf"/>
</dbReference>
<dbReference type="PANTHER" id="PTHR11177:SF392">
    <property type="entry name" value="HAP41P"/>
    <property type="match status" value="1"/>
</dbReference>
<evidence type="ECO:0000256" key="1">
    <source>
        <dbReference type="SAM" id="Phobius"/>
    </source>
</evidence>
<evidence type="ECO:0000259" key="2">
    <source>
        <dbReference type="PROSITE" id="PS51910"/>
    </source>
</evidence>
<dbReference type="GO" id="GO:0005576">
    <property type="term" value="C:extracellular region"/>
    <property type="evidence" value="ECO:0007669"/>
    <property type="project" value="TreeGrafter"/>
</dbReference>
<name>A0A9W8LM99_9FUNG</name>
<reference evidence="3" key="1">
    <citation type="submission" date="2022-07" db="EMBL/GenBank/DDBJ databases">
        <title>Phylogenomic reconstructions and comparative analyses of Kickxellomycotina fungi.</title>
        <authorList>
            <person name="Reynolds N.K."/>
            <person name="Stajich J.E."/>
            <person name="Barry K."/>
            <person name="Grigoriev I.V."/>
            <person name="Crous P."/>
            <person name="Smith M.E."/>
        </authorList>
    </citation>
    <scope>NUCLEOTIDE SEQUENCE</scope>
    <source>
        <strain evidence="3">NBRC 105414</strain>
    </source>
</reference>
<dbReference type="OrthoDB" id="73875at2759"/>
<accession>A0A9W8LM99</accession>
<evidence type="ECO:0000313" key="4">
    <source>
        <dbReference type="Proteomes" id="UP001140217"/>
    </source>
</evidence>
<proteinExistence type="predicted"/>
<keyword evidence="4" id="KW-1185">Reference proteome</keyword>
<feature type="domain" description="GH18" evidence="2">
    <location>
        <begin position="56"/>
        <end position="401"/>
    </location>
</feature>
<dbReference type="PANTHER" id="PTHR11177">
    <property type="entry name" value="CHITINASE"/>
    <property type="match status" value="1"/>
</dbReference>
<dbReference type="GO" id="GO:0004568">
    <property type="term" value="F:chitinase activity"/>
    <property type="evidence" value="ECO:0007669"/>
    <property type="project" value="TreeGrafter"/>
</dbReference>
<dbReference type="PROSITE" id="PS51910">
    <property type="entry name" value="GH18_2"/>
    <property type="match status" value="1"/>
</dbReference>
<dbReference type="InterPro" id="IPR050314">
    <property type="entry name" value="Glycosyl_Hydrlase_18"/>
</dbReference>
<dbReference type="InterPro" id="IPR001223">
    <property type="entry name" value="Glyco_hydro18_cat"/>
</dbReference>
<dbReference type="SUPFAM" id="SSF51445">
    <property type="entry name" value="(Trans)glycosidases"/>
    <property type="match status" value="1"/>
</dbReference>
<protein>
    <recommendedName>
        <fullName evidence="2">GH18 domain-containing protein</fullName>
    </recommendedName>
</protein>
<dbReference type="InterPro" id="IPR011583">
    <property type="entry name" value="Chitinase_II/V-like_cat"/>
</dbReference>
<feature type="transmembrane region" description="Helical" evidence="1">
    <location>
        <begin position="39"/>
        <end position="59"/>
    </location>
</feature>
<dbReference type="EMBL" id="JANBUL010000017">
    <property type="protein sequence ID" value="KAJ2784967.1"/>
    <property type="molecule type" value="Genomic_DNA"/>
</dbReference>
<dbReference type="Proteomes" id="UP001140217">
    <property type="component" value="Unassembled WGS sequence"/>
</dbReference>
<gene>
    <name evidence="3" type="ORF">H4R18_000781</name>
</gene>
<dbReference type="Gene3D" id="3.10.50.10">
    <property type="match status" value="1"/>
</dbReference>
<dbReference type="InterPro" id="IPR017853">
    <property type="entry name" value="GH"/>
</dbReference>
<evidence type="ECO:0000313" key="3">
    <source>
        <dbReference type="EMBL" id="KAJ2784967.1"/>
    </source>
</evidence>
<dbReference type="AlphaFoldDB" id="A0A9W8LM99"/>
<dbReference type="SMART" id="SM00636">
    <property type="entry name" value="Glyco_18"/>
    <property type="match status" value="1"/>
</dbReference>
<dbReference type="Gene3D" id="3.20.20.80">
    <property type="entry name" value="Glycosidases"/>
    <property type="match status" value="1"/>
</dbReference>
<dbReference type="GO" id="GO:0006032">
    <property type="term" value="P:chitin catabolic process"/>
    <property type="evidence" value="ECO:0007669"/>
    <property type="project" value="TreeGrafter"/>
</dbReference>
<organism evidence="3 4">
    <name type="scientific">Coemansia javaensis</name>
    <dbReference type="NCBI Taxonomy" id="2761396"/>
    <lineage>
        <taxon>Eukaryota</taxon>
        <taxon>Fungi</taxon>
        <taxon>Fungi incertae sedis</taxon>
        <taxon>Zoopagomycota</taxon>
        <taxon>Kickxellomycotina</taxon>
        <taxon>Kickxellomycetes</taxon>
        <taxon>Kickxellales</taxon>
        <taxon>Kickxellaceae</taxon>
        <taxon>Coemansia</taxon>
    </lineage>
</organism>
<dbReference type="GO" id="GO:0008061">
    <property type="term" value="F:chitin binding"/>
    <property type="evidence" value="ECO:0007669"/>
    <property type="project" value="InterPro"/>
</dbReference>